<keyword evidence="3" id="KW-0479">Metal-binding</keyword>
<dbReference type="PANTHER" id="PTHR43177">
    <property type="entry name" value="PROTEIN NRFC"/>
    <property type="match status" value="1"/>
</dbReference>
<dbReference type="OrthoDB" id="5432641at2"/>
<dbReference type="SUPFAM" id="SSF54862">
    <property type="entry name" value="4Fe-4S ferredoxins"/>
    <property type="match status" value="1"/>
</dbReference>
<dbReference type="InterPro" id="IPR017896">
    <property type="entry name" value="4Fe4S_Fe-S-bd"/>
</dbReference>
<evidence type="ECO:0000256" key="7">
    <source>
        <dbReference type="ARBA" id="ARBA00023014"/>
    </source>
</evidence>
<evidence type="ECO:0000256" key="2">
    <source>
        <dbReference type="ARBA" id="ARBA00022485"/>
    </source>
</evidence>
<evidence type="ECO:0000313" key="9">
    <source>
        <dbReference type="EMBL" id="RDB67138.1"/>
    </source>
</evidence>
<keyword evidence="5" id="KW-0249">Electron transport</keyword>
<evidence type="ECO:0000256" key="5">
    <source>
        <dbReference type="ARBA" id="ARBA00022982"/>
    </source>
</evidence>
<sequence length="162" mass="18534">MTTYGLLIDYEYCTGCQSCEVSCKEEHGYPVGKWGIRVVDEGPWEIDEDHMNWNKIPVPTDLCDLCVNRTAKGREPICVHHCLADVMKYGPVEELAKLMCDKTKQVLFVPQYKPYEARGEFVSKRFNDANRRKAAAMEVEATGHIEFATHRDDSDVRTVDLD</sequence>
<name>A0A369M9P0_9ACTN</name>
<dbReference type="InterPro" id="IPR050954">
    <property type="entry name" value="ET_IronSulfur_Cluster-Binding"/>
</dbReference>
<dbReference type="AlphaFoldDB" id="A0A369M9P0"/>
<evidence type="ECO:0000259" key="8">
    <source>
        <dbReference type="PROSITE" id="PS51379"/>
    </source>
</evidence>
<evidence type="ECO:0000256" key="4">
    <source>
        <dbReference type="ARBA" id="ARBA00022737"/>
    </source>
</evidence>
<dbReference type="Gene3D" id="3.30.70.20">
    <property type="match status" value="1"/>
</dbReference>
<comment type="caution">
    <text evidence="9">The sequence shown here is derived from an EMBL/GenBank/DDBJ whole genome shotgun (WGS) entry which is preliminary data.</text>
</comment>
<keyword evidence="6" id="KW-0408">Iron</keyword>
<dbReference type="EMBL" id="PPTS01000001">
    <property type="protein sequence ID" value="RDB67138.1"/>
    <property type="molecule type" value="Genomic_DNA"/>
</dbReference>
<evidence type="ECO:0000256" key="1">
    <source>
        <dbReference type="ARBA" id="ARBA00022448"/>
    </source>
</evidence>
<keyword evidence="2" id="KW-0004">4Fe-4S</keyword>
<evidence type="ECO:0000256" key="6">
    <source>
        <dbReference type="ARBA" id="ARBA00023004"/>
    </source>
</evidence>
<dbReference type="GeneID" id="78358382"/>
<dbReference type="RefSeq" id="WP_114568172.1">
    <property type="nucleotide sequence ID" value="NZ_CABMMS010000001.1"/>
</dbReference>
<dbReference type="PROSITE" id="PS51379">
    <property type="entry name" value="4FE4S_FER_2"/>
    <property type="match status" value="1"/>
</dbReference>
<keyword evidence="4" id="KW-0677">Repeat</keyword>
<reference evidence="9 10" key="1">
    <citation type="journal article" date="2018" name="Elife">
        <title>Discovery and characterization of a prevalent human gut bacterial enzyme sufficient for the inactivation of a family of plant toxins.</title>
        <authorList>
            <person name="Koppel N."/>
            <person name="Bisanz J.E."/>
            <person name="Pandelia M.E."/>
            <person name="Turnbaugh P.J."/>
            <person name="Balskus E.P."/>
        </authorList>
    </citation>
    <scope>NUCLEOTIDE SEQUENCE [LARGE SCALE GENOMIC DNA]</scope>
    <source>
        <strain evidence="9 10">3C</strain>
    </source>
</reference>
<keyword evidence="10" id="KW-1185">Reference proteome</keyword>
<dbReference type="Proteomes" id="UP000254000">
    <property type="component" value="Unassembled WGS sequence"/>
</dbReference>
<proteinExistence type="predicted"/>
<keyword evidence="7" id="KW-0411">Iron-sulfur</keyword>
<dbReference type="GO" id="GO:0051539">
    <property type="term" value="F:4 iron, 4 sulfur cluster binding"/>
    <property type="evidence" value="ECO:0007669"/>
    <property type="project" value="UniProtKB-KW"/>
</dbReference>
<organism evidence="9 10">
    <name type="scientific">Gordonibacter pamelaeae</name>
    <dbReference type="NCBI Taxonomy" id="471189"/>
    <lineage>
        <taxon>Bacteria</taxon>
        <taxon>Bacillati</taxon>
        <taxon>Actinomycetota</taxon>
        <taxon>Coriobacteriia</taxon>
        <taxon>Eggerthellales</taxon>
        <taxon>Eggerthellaceae</taxon>
        <taxon>Gordonibacter</taxon>
    </lineage>
</organism>
<evidence type="ECO:0000313" key="10">
    <source>
        <dbReference type="Proteomes" id="UP000254000"/>
    </source>
</evidence>
<gene>
    <name evidence="9" type="ORF">C1877_01465</name>
</gene>
<protein>
    <submittedName>
        <fullName evidence="9">Oxidoreductase</fullName>
    </submittedName>
</protein>
<accession>A0A369M9P0</accession>
<dbReference type="GO" id="GO:0046872">
    <property type="term" value="F:metal ion binding"/>
    <property type="evidence" value="ECO:0007669"/>
    <property type="project" value="UniProtKB-KW"/>
</dbReference>
<feature type="domain" description="4Fe-4S ferredoxin-type" evidence="8">
    <location>
        <begin position="4"/>
        <end position="33"/>
    </location>
</feature>
<dbReference type="PANTHER" id="PTHR43177:SF5">
    <property type="entry name" value="ANAEROBIC DIMETHYL SULFOXIDE REDUCTASE CHAIN B-RELATED"/>
    <property type="match status" value="1"/>
</dbReference>
<keyword evidence="1" id="KW-0813">Transport</keyword>
<evidence type="ECO:0000256" key="3">
    <source>
        <dbReference type="ARBA" id="ARBA00022723"/>
    </source>
</evidence>